<accession>A0A180GMI6</accession>
<dbReference type="EMBL" id="ADAS02000045">
    <property type="protein sequence ID" value="OAV93930.1"/>
    <property type="molecule type" value="Genomic_DNA"/>
</dbReference>
<reference evidence="4 5" key="3">
    <citation type="journal article" date="2017" name="G3 (Bethesda)">
        <title>Comparative analysis highlights variable genome content of wheat rusts and divergence of the mating loci.</title>
        <authorList>
            <person name="Cuomo C.A."/>
            <person name="Bakkeren G."/>
            <person name="Khalil H.B."/>
            <person name="Panwar V."/>
            <person name="Joly D."/>
            <person name="Linning R."/>
            <person name="Sakthikumar S."/>
            <person name="Song X."/>
            <person name="Adiconis X."/>
            <person name="Fan L."/>
            <person name="Goldberg J.M."/>
            <person name="Levin J.Z."/>
            <person name="Young S."/>
            <person name="Zeng Q."/>
            <person name="Anikster Y."/>
            <person name="Bruce M."/>
            <person name="Wang M."/>
            <person name="Yin C."/>
            <person name="McCallum B."/>
            <person name="Szabo L.J."/>
            <person name="Hulbert S."/>
            <person name="Chen X."/>
            <person name="Fellers J.P."/>
        </authorList>
    </citation>
    <scope>NUCLEOTIDE SEQUENCE</scope>
    <source>
        <strain evidence="4">isolate 1-1 / race 1 (BBBD)</strain>
        <strain evidence="5">Isolate 1-1 / race 1 (BBBD)</strain>
    </source>
</reference>
<dbReference type="VEuPathDB" id="FungiDB:PTTG_27148"/>
<dbReference type="EnsemblFungi" id="PTTG_27148-t43_1">
    <property type="protein sequence ID" value="PTTG_27148-t43_1-p1"/>
    <property type="gene ID" value="PTTG_27148"/>
</dbReference>
<keyword evidence="5" id="KW-1185">Reference proteome</keyword>
<dbReference type="OrthoDB" id="10369827at2759"/>
<feature type="compositionally biased region" description="Low complexity" evidence="1">
    <location>
        <begin position="154"/>
        <end position="188"/>
    </location>
</feature>
<evidence type="ECO:0000313" key="5">
    <source>
        <dbReference type="Proteomes" id="UP000005240"/>
    </source>
</evidence>
<evidence type="ECO:0000256" key="1">
    <source>
        <dbReference type="SAM" id="MobiDB-lite"/>
    </source>
</evidence>
<sequence>MPSDSPASRWILLLTCVLSLISPIICLHEKCPGCEGSVGLVPFEYYCGRQLTCRCGSPITDPDRGLSRQCLATKKGTRQTCKAGCGWRDDDYEKLCRDEDHEKEPCQYPVHDHPSATIRASFEIGSTARFPDENHLHEEPASMHEAHPSLTTPGSYKSGSSISRHSSFASRSGRSASFSSESTSPDSAQSTPLAARADTFASWEFGTDFINIHEGKNSFKSVLRAEDPNTLQKN</sequence>
<reference evidence="3" key="1">
    <citation type="submission" date="2009-11" db="EMBL/GenBank/DDBJ databases">
        <authorList>
            <consortium name="The Broad Institute Genome Sequencing Platform"/>
            <person name="Ward D."/>
            <person name="Feldgarden M."/>
            <person name="Earl A."/>
            <person name="Young S.K."/>
            <person name="Zeng Q."/>
            <person name="Koehrsen M."/>
            <person name="Alvarado L."/>
            <person name="Berlin A."/>
            <person name="Bochicchio J."/>
            <person name="Borenstein D."/>
            <person name="Chapman S.B."/>
            <person name="Chen Z."/>
            <person name="Engels R."/>
            <person name="Freedman E."/>
            <person name="Gellesch M."/>
            <person name="Goldberg J."/>
            <person name="Griggs A."/>
            <person name="Gujja S."/>
            <person name="Heilman E."/>
            <person name="Heiman D."/>
            <person name="Hepburn T."/>
            <person name="Howarth C."/>
            <person name="Jen D."/>
            <person name="Larson L."/>
            <person name="Lewis B."/>
            <person name="Mehta T."/>
            <person name="Park D."/>
            <person name="Pearson M."/>
            <person name="Roberts A."/>
            <person name="Saif S."/>
            <person name="Shea T."/>
            <person name="Shenoy N."/>
            <person name="Sisk P."/>
            <person name="Stolte C."/>
            <person name="Sykes S."/>
            <person name="Thomson T."/>
            <person name="Walk T."/>
            <person name="White J."/>
            <person name="Yandava C."/>
            <person name="Izard J."/>
            <person name="Baranova O.V."/>
            <person name="Blanton J.M."/>
            <person name="Tanner A.C."/>
            <person name="Dewhirst F.E."/>
            <person name="Haas B."/>
            <person name="Nusbaum C."/>
            <person name="Birren B."/>
        </authorList>
    </citation>
    <scope>NUCLEOTIDE SEQUENCE [LARGE SCALE GENOMIC DNA]</scope>
    <source>
        <strain evidence="3">1-1 BBBD Race 1</strain>
    </source>
</reference>
<evidence type="ECO:0000313" key="3">
    <source>
        <dbReference type="EMBL" id="OAV93930.1"/>
    </source>
</evidence>
<keyword evidence="2" id="KW-0732">Signal</keyword>
<reference evidence="3" key="2">
    <citation type="submission" date="2016-05" db="EMBL/GenBank/DDBJ databases">
        <title>Comparative analysis highlights variable genome content of wheat rusts and divergence of the mating loci.</title>
        <authorList>
            <person name="Cuomo C.A."/>
            <person name="Bakkeren G."/>
            <person name="Szabo L."/>
            <person name="Khalil H."/>
            <person name="Joly D."/>
            <person name="Goldberg J."/>
            <person name="Young S."/>
            <person name="Zeng Q."/>
            <person name="Fellers J."/>
        </authorList>
    </citation>
    <scope>NUCLEOTIDE SEQUENCE [LARGE SCALE GENOMIC DNA]</scope>
    <source>
        <strain evidence="3">1-1 BBBD Race 1</strain>
    </source>
</reference>
<proteinExistence type="predicted"/>
<reference evidence="4" key="4">
    <citation type="submission" date="2025-05" db="UniProtKB">
        <authorList>
            <consortium name="EnsemblFungi"/>
        </authorList>
    </citation>
    <scope>IDENTIFICATION</scope>
    <source>
        <strain evidence="4">isolate 1-1 / race 1 (BBBD)</strain>
    </source>
</reference>
<protein>
    <recommendedName>
        <fullName evidence="6">TNFR-Cys domain-containing protein</fullName>
    </recommendedName>
</protein>
<name>A0A180GMI6_PUCT1</name>
<feature type="chain" id="PRO_5008110066" description="TNFR-Cys domain-containing protein" evidence="2">
    <location>
        <begin position="27"/>
        <end position="234"/>
    </location>
</feature>
<gene>
    <name evidence="3" type="ORF">PTTG_27148</name>
</gene>
<dbReference type="Proteomes" id="UP000005240">
    <property type="component" value="Unassembled WGS sequence"/>
</dbReference>
<evidence type="ECO:0008006" key="6">
    <source>
        <dbReference type="Google" id="ProtNLM"/>
    </source>
</evidence>
<organism evidence="3">
    <name type="scientific">Puccinia triticina (isolate 1-1 / race 1 (BBBD))</name>
    <name type="common">Brown leaf rust fungus</name>
    <dbReference type="NCBI Taxonomy" id="630390"/>
    <lineage>
        <taxon>Eukaryota</taxon>
        <taxon>Fungi</taxon>
        <taxon>Dikarya</taxon>
        <taxon>Basidiomycota</taxon>
        <taxon>Pucciniomycotina</taxon>
        <taxon>Pucciniomycetes</taxon>
        <taxon>Pucciniales</taxon>
        <taxon>Pucciniaceae</taxon>
        <taxon>Puccinia</taxon>
    </lineage>
</organism>
<feature type="signal peptide" evidence="2">
    <location>
        <begin position="1"/>
        <end position="26"/>
    </location>
</feature>
<evidence type="ECO:0000313" key="4">
    <source>
        <dbReference type="EnsemblFungi" id="PTTG_27148-t43_1-p1"/>
    </source>
</evidence>
<evidence type="ECO:0000256" key="2">
    <source>
        <dbReference type="SAM" id="SignalP"/>
    </source>
</evidence>
<feature type="region of interest" description="Disordered" evidence="1">
    <location>
        <begin position="140"/>
        <end position="193"/>
    </location>
</feature>
<dbReference type="AlphaFoldDB" id="A0A180GMI6"/>